<dbReference type="InterPro" id="IPR001647">
    <property type="entry name" value="HTH_TetR"/>
</dbReference>
<sequence>MMEKKKLSRREMDKLRHRRQMLAAALDLFSLKGYHNVSMHEIAGKAEFAIGTLYKFFKNKEDLYKALIMEKADEYHRALSDVLSKENDTLAVIGDYIAAKAQIFANSVAALRLYFAETRGASFNIKAGLDQDIRKLYDEMVEQLVSTMKRGIDRKVLKEGDPYYMAVALEGLTNSFLFCWLEDPKHHSYEENVQMIKEMFLNGCLAK</sequence>
<dbReference type="SUPFAM" id="SSF48498">
    <property type="entry name" value="Tetracyclin repressor-like, C-terminal domain"/>
    <property type="match status" value="1"/>
</dbReference>
<dbReference type="PANTHER" id="PTHR43479:SF11">
    <property type="entry name" value="ACREF_ENVCD OPERON REPRESSOR-RELATED"/>
    <property type="match status" value="1"/>
</dbReference>
<dbReference type="PRINTS" id="PR00455">
    <property type="entry name" value="HTHTETR"/>
</dbReference>
<evidence type="ECO:0000256" key="1">
    <source>
        <dbReference type="ARBA" id="ARBA00023125"/>
    </source>
</evidence>
<evidence type="ECO:0000313" key="5">
    <source>
        <dbReference type="Proteomes" id="UP000014216"/>
    </source>
</evidence>
<dbReference type="InterPro" id="IPR036271">
    <property type="entry name" value="Tet_transcr_reg_TetR-rel_C_sf"/>
</dbReference>
<gene>
    <name evidence="4" type="primary">tetR</name>
    <name evidence="4" type="ORF">Dpo_15c00180</name>
</gene>
<dbReference type="GO" id="GO:0003677">
    <property type="term" value="F:DNA binding"/>
    <property type="evidence" value="ECO:0007669"/>
    <property type="project" value="UniProtKB-UniRule"/>
</dbReference>
<dbReference type="InterPro" id="IPR009057">
    <property type="entry name" value="Homeodomain-like_sf"/>
</dbReference>
<evidence type="ECO:0000256" key="2">
    <source>
        <dbReference type="PROSITE-ProRule" id="PRU00335"/>
    </source>
</evidence>
<feature type="domain" description="HTH tetR-type" evidence="3">
    <location>
        <begin position="15"/>
        <end position="75"/>
    </location>
</feature>
<dbReference type="PROSITE" id="PS50977">
    <property type="entry name" value="HTH_TETR_2"/>
    <property type="match status" value="1"/>
</dbReference>
<organism evidence="4 5">
    <name type="scientific">Desulfotignum phosphitoxidans DSM 13687</name>
    <dbReference type="NCBI Taxonomy" id="1286635"/>
    <lineage>
        <taxon>Bacteria</taxon>
        <taxon>Pseudomonadati</taxon>
        <taxon>Thermodesulfobacteriota</taxon>
        <taxon>Desulfobacteria</taxon>
        <taxon>Desulfobacterales</taxon>
        <taxon>Desulfobacteraceae</taxon>
        <taxon>Desulfotignum</taxon>
    </lineage>
</organism>
<evidence type="ECO:0000313" key="4">
    <source>
        <dbReference type="EMBL" id="EMS77442.1"/>
    </source>
</evidence>
<dbReference type="PANTHER" id="PTHR43479">
    <property type="entry name" value="ACREF/ENVCD OPERON REPRESSOR-RELATED"/>
    <property type="match status" value="1"/>
</dbReference>
<dbReference type="Pfam" id="PF00440">
    <property type="entry name" value="TetR_N"/>
    <property type="match status" value="1"/>
</dbReference>
<dbReference type="SUPFAM" id="SSF46689">
    <property type="entry name" value="Homeodomain-like"/>
    <property type="match status" value="1"/>
</dbReference>
<dbReference type="PATRIC" id="fig|1286635.3.peg.4544"/>
<reference evidence="4 5" key="1">
    <citation type="journal article" date="2013" name="Genome Announc.">
        <title>Draft Genome Sequence of Desulfotignum phosphitoxidans DSM 13687 Strain FiPS-3.</title>
        <authorList>
            <person name="Poehlein A."/>
            <person name="Daniel R."/>
            <person name="Simeonova D.D."/>
        </authorList>
    </citation>
    <scope>NUCLEOTIDE SEQUENCE [LARGE SCALE GENOMIC DNA]</scope>
    <source>
        <strain evidence="4 5">DSM 13687</strain>
    </source>
</reference>
<dbReference type="EMBL" id="APJX01000015">
    <property type="protein sequence ID" value="EMS77442.1"/>
    <property type="molecule type" value="Genomic_DNA"/>
</dbReference>
<dbReference type="AlphaFoldDB" id="S0FZN9"/>
<dbReference type="InterPro" id="IPR050624">
    <property type="entry name" value="HTH-type_Tx_Regulator"/>
</dbReference>
<keyword evidence="1 2" id="KW-0238">DNA-binding</keyword>
<feature type="DNA-binding region" description="H-T-H motif" evidence="2">
    <location>
        <begin position="38"/>
        <end position="57"/>
    </location>
</feature>
<dbReference type="Gene3D" id="1.10.10.60">
    <property type="entry name" value="Homeodomain-like"/>
    <property type="match status" value="1"/>
</dbReference>
<protein>
    <submittedName>
        <fullName evidence="4">Regulatory protein TetR</fullName>
    </submittedName>
</protein>
<keyword evidence="5" id="KW-1185">Reference proteome</keyword>
<dbReference type="Gene3D" id="1.10.357.10">
    <property type="entry name" value="Tetracycline Repressor, domain 2"/>
    <property type="match status" value="1"/>
</dbReference>
<accession>S0FZN9</accession>
<dbReference type="RefSeq" id="WP_006968517.1">
    <property type="nucleotide sequence ID" value="NZ_APJX01000015.1"/>
</dbReference>
<name>S0FZN9_9BACT</name>
<dbReference type="Proteomes" id="UP000014216">
    <property type="component" value="Unassembled WGS sequence"/>
</dbReference>
<proteinExistence type="predicted"/>
<comment type="caution">
    <text evidence="4">The sequence shown here is derived from an EMBL/GenBank/DDBJ whole genome shotgun (WGS) entry which is preliminary data.</text>
</comment>
<evidence type="ECO:0000259" key="3">
    <source>
        <dbReference type="PROSITE" id="PS50977"/>
    </source>
</evidence>